<dbReference type="STRING" id="329884.A0A4U0WWZ1"/>
<name>A0A4U0WWZ1_9PEZI</name>
<evidence type="ECO:0000313" key="7">
    <source>
        <dbReference type="EMBL" id="TKA67316.1"/>
    </source>
</evidence>
<evidence type="ECO:0000256" key="4">
    <source>
        <dbReference type="ARBA" id="ARBA00013566"/>
    </source>
</evidence>
<comment type="subcellular location">
    <subcellularLocation>
        <location evidence="2">Mitochondrion</location>
    </subcellularLocation>
</comment>
<organism evidence="7 8">
    <name type="scientific">Friedmanniomyces simplex</name>
    <dbReference type="NCBI Taxonomy" id="329884"/>
    <lineage>
        <taxon>Eukaryota</taxon>
        <taxon>Fungi</taxon>
        <taxon>Dikarya</taxon>
        <taxon>Ascomycota</taxon>
        <taxon>Pezizomycotina</taxon>
        <taxon>Dothideomycetes</taxon>
        <taxon>Dothideomycetidae</taxon>
        <taxon>Mycosphaerellales</taxon>
        <taxon>Teratosphaeriaceae</taxon>
        <taxon>Friedmanniomyces</taxon>
    </lineage>
</organism>
<dbReference type="GO" id="GO:0005634">
    <property type="term" value="C:nucleus"/>
    <property type="evidence" value="ECO:0007669"/>
    <property type="project" value="TreeGrafter"/>
</dbReference>
<reference evidence="7 8" key="1">
    <citation type="submission" date="2017-03" db="EMBL/GenBank/DDBJ databases">
        <title>Genomes of endolithic fungi from Antarctica.</title>
        <authorList>
            <person name="Coleine C."/>
            <person name="Masonjones S."/>
            <person name="Stajich J.E."/>
        </authorList>
    </citation>
    <scope>NUCLEOTIDE SEQUENCE [LARGE SCALE GENOMIC DNA]</scope>
    <source>
        <strain evidence="7 8">CCFEE 5184</strain>
    </source>
</reference>
<dbReference type="AlphaFoldDB" id="A0A4U0WWZ1"/>
<feature type="region of interest" description="Disordered" evidence="6">
    <location>
        <begin position="33"/>
        <end position="89"/>
    </location>
</feature>
<dbReference type="Proteomes" id="UP000309340">
    <property type="component" value="Unassembled WGS sequence"/>
</dbReference>
<evidence type="ECO:0000313" key="8">
    <source>
        <dbReference type="Proteomes" id="UP000309340"/>
    </source>
</evidence>
<evidence type="ECO:0000256" key="6">
    <source>
        <dbReference type="SAM" id="MobiDB-lite"/>
    </source>
</evidence>
<dbReference type="OrthoDB" id="5578174at2759"/>
<dbReference type="Pfam" id="PF06413">
    <property type="entry name" value="Neugrin"/>
    <property type="match status" value="1"/>
</dbReference>
<gene>
    <name evidence="7" type="ORF">B0A55_09071</name>
</gene>
<comment type="caution">
    <text evidence="7">The sequence shown here is derived from an EMBL/GenBank/DDBJ whole genome shotgun (WGS) entry which is preliminary data.</text>
</comment>
<feature type="compositionally biased region" description="Basic and acidic residues" evidence="6">
    <location>
        <begin position="53"/>
        <end position="75"/>
    </location>
</feature>
<protein>
    <recommendedName>
        <fullName evidence="4">Required for respiratory growth protein 9, mitochondrial</fullName>
    </recommendedName>
</protein>
<proteinExistence type="inferred from homology"/>
<dbReference type="GO" id="GO:0005739">
    <property type="term" value="C:mitochondrion"/>
    <property type="evidence" value="ECO:0007669"/>
    <property type="project" value="UniProtKB-SubCell"/>
</dbReference>
<evidence type="ECO:0000256" key="3">
    <source>
        <dbReference type="ARBA" id="ARBA00010895"/>
    </source>
</evidence>
<dbReference type="EMBL" id="NAJQ01000583">
    <property type="protein sequence ID" value="TKA67316.1"/>
    <property type="molecule type" value="Genomic_DNA"/>
</dbReference>
<keyword evidence="8" id="KW-1185">Reference proteome</keyword>
<evidence type="ECO:0000256" key="1">
    <source>
        <dbReference type="ARBA" id="ARBA00003548"/>
    </source>
</evidence>
<feature type="region of interest" description="Disordered" evidence="6">
    <location>
        <begin position="223"/>
        <end position="243"/>
    </location>
</feature>
<comment type="similarity">
    <text evidence="3">Belongs to the RRG9 family.</text>
</comment>
<feature type="compositionally biased region" description="Basic and acidic residues" evidence="6">
    <location>
        <begin position="33"/>
        <end position="44"/>
    </location>
</feature>
<keyword evidence="5" id="KW-0809">Transit peptide</keyword>
<comment type="function">
    <text evidence="1">Required for respiratory activity and maintenance and expression of the mitochondrial genome.</text>
</comment>
<evidence type="ECO:0000256" key="5">
    <source>
        <dbReference type="ARBA" id="ARBA00022946"/>
    </source>
</evidence>
<dbReference type="PANTHER" id="PTHR13475">
    <property type="entry name" value="NEUGRIN"/>
    <property type="match status" value="1"/>
</dbReference>
<sequence length="243" mass="27902">MRRITAGTYKLAASAMEKQEEEQQRVQSVLAKLDDLEEPVRPQFEDATPQTPKIDKESREESKSDVKQVKRESARASRLSPKPKREPWELQKDALEHKFGETGWQPRKRLSPDTLDGIRALHASDPAAYSTETLSEHFKIAPEAIRRILKSKWRPNEGETEDRRVRWERRGVKKWKEMSEMGMRPPVKWRAMGVGGAEGVVEERMPKRKKVRRASTGLSWDEVTGGVMSDEQRSSGSLADRLL</sequence>
<evidence type="ECO:0000256" key="2">
    <source>
        <dbReference type="ARBA" id="ARBA00004173"/>
    </source>
</evidence>
<dbReference type="PANTHER" id="PTHR13475:SF3">
    <property type="entry name" value="NEUGRIN"/>
    <property type="match status" value="1"/>
</dbReference>
<accession>A0A4U0WWZ1</accession>
<dbReference type="InterPro" id="IPR010487">
    <property type="entry name" value="NGRN/Rrg9"/>
</dbReference>